<dbReference type="GO" id="GO:0005886">
    <property type="term" value="C:plasma membrane"/>
    <property type="evidence" value="ECO:0007669"/>
    <property type="project" value="UniProtKB-SubCell"/>
</dbReference>
<comment type="catalytic activity">
    <reaction evidence="9">
        <text>ATP + H2O + cellular proteinSide 1 = ADP + phosphate + cellular proteinSide 2.</text>
        <dbReference type="EC" id="7.4.2.8"/>
    </reaction>
</comment>
<keyword evidence="8 9" id="KW-0472">Membrane</keyword>
<dbReference type="GO" id="GO:0008564">
    <property type="term" value="F:protein-exporting ATPase activity"/>
    <property type="evidence" value="ECO:0007669"/>
    <property type="project" value="UniProtKB-EC"/>
</dbReference>
<comment type="subunit">
    <text evidence="9">Monomer and homodimer. Part of the essential Sec protein translocation apparatus which comprises SecA, SecYEG and auxiliary proteins SecDF. Other proteins may also be involved.</text>
</comment>
<accession>L7VX88</accession>
<organism evidence="12">
    <name type="scientific">uncultured bacterium A1Q1_fos_479</name>
    <dbReference type="NCBI Taxonomy" id="1256575"/>
    <lineage>
        <taxon>Bacteria</taxon>
        <taxon>environmental samples</taxon>
    </lineage>
</organism>
<dbReference type="PANTHER" id="PTHR30612:SF0">
    <property type="entry name" value="CHLOROPLAST PROTEIN-TRANSPORTING ATPASE"/>
    <property type="match status" value="1"/>
</dbReference>
<dbReference type="GO" id="GO:0005829">
    <property type="term" value="C:cytosol"/>
    <property type="evidence" value="ECO:0007669"/>
    <property type="project" value="TreeGrafter"/>
</dbReference>
<dbReference type="InterPro" id="IPR027417">
    <property type="entry name" value="P-loop_NTPase"/>
</dbReference>
<dbReference type="InterPro" id="IPR000185">
    <property type="entry name" value="SecA"/>
</dbReference>
<feature type="binding site" evidence="9">
    <location>
        <position position="488"/>
    </location>
    <ligand>
        <name>ATP</name>
        <dbReference type="ChEBI" id="CHEBI:30616"/>
    </ligand>
</feature>
<dbReference type="HAMAP" id="MF_01382">
    <property type="entry name" value="SecA"/>
    <property type="match status" value="1"/>
</dbReference>
<keyword evidence="12" id="KW-0378">Hydrolase</keyword>
<dbReference type="InterPro" id="IPR014018">
    <property type="entry name" value="SecA_motor_DEAD"/>
</dbReference>
<keyword evidence="1 9" id="KW-0813">Transport</keyword>
<keyword evidence="6 9" id="KW-1278">Translocase</keyword>
<dbReference type="GO" id="GO:0065002">
    <property type="term" value="P:intracellular protein transmembrane transport"/>
    <property type="evidence" value="ECO:0007669"/>
    <property type="project" value="UniProtKB-UniRule"/>
</dbReference>
<dbReference type="AlphaFoldDB" id="L7VX88"/>
<evidence type="ECO:0000256" key="4">
    <source>
        <dbReference type="ARBA" id="ARBA00022840"/>
    </source>
</evidence>
<dbReference type="Pfam" id="PF01043">
    <property type="entry name" value="SecA_PP_bind"/>
    <property type="match status" value="1"/>
</dbReference>
<evidence type="ECO:0000313" key="12">
    <source>
        <dbReference type="EMBL" id="AGC72239.1"/>
    </source>
</evidence>
<comment type="similarity">
    <text evidence="9">Belongs to the SecA family.</text>
</comment>
<dbReference type="GO" id="GO:0043952">
    <property type="term" value="P:protein transport by the Sec complex"/>
    <property type="evidence" value="ECO:0007669"/>
    <property type="project" value="TreeGrafter"/>
</dbReference>
<feature type="domain" description="SecA family profile" evidence="11">
    <location>
        <begin position="1"/>
        <end position="575"/>
    </location>
</feature>
<name>L7VX88_9BACT</name>
<keyword evidence="2 9" id="KW-1003">Cell membrane</keyword>
<dbReference type="SUPFAM" id="SSF81767">
    <property type="entry name" value="Pre-protein crosslinking domain of SecA"/>
    <property type="match status" value="1"/>
</dbReference>
<keyword evidence="7 9" id="KW-0811">Translocation</keyword>
<dbReference type="InterPro" id="IPR011130">
    <property type="entry name" value="SecA_preprotein_X-link_dom"/>
</dbReference>
<keyword evidence="3 9" id="KW-0547">Nucleotide-binding</keyword>
<feature type="binding site" evidence="9">
    <location>
        <begin position="92"/>
        <end position="96"/>
    </location>
    <ligand>
        <name>ATP</name>
        <dbReference type="ChEBI" id="CHEBI:30616"/>
    </ligand>
</feature>
<keyword evidence="12" id="KW-0347">Helicase</keyword>
<evidence type="ECO:0000259" key="11">
    <source>
        <dbReference type="PROSITE" id="PS51196"/>
    </source>
</evidence>
<dbReference type="Pfam" id="PF07517">
    <property type="entry name" value="SecA_DEAD"/>
    <property type="match status" value="1"/>
</dbReference>
<dbReference type="SMART" id="SM00957">
    <property type="entry name" value="SecA_DEAD"/>
    <property type="match status" value="1"/>
</dbReference>
<dbReference type="GO" id="GO:0004386">
    <property type="term" value="F:helicase activity"/>
    <property type="evidence" value="ECO:0007669"/>
    <property type="project" value="UniProtKB-KW"/>
</dbReference>
<evidence type="ECO:0000256" key="2">
    <source>
        <dbReference type="ARBA" id="ARBA00022475"/>
    </source>
</evidence>
<dbReference type="PANTHER" id="PTHR30612">
    <property type="entry name" value="SECA INNER MEMBRANE COMPONENT OF SEC PROTEIN SECRETION SYSTEM"/>
    <property type="match status" value="1"/>
</dbReference>
<dbReference type="SMART" id="SM00958">
    <property type="entry name" value="SecA_PP_bind"/>
    <property type="match status" value="1"/>
</dbReference>
<evidence type="ECO:0000259" key="10">
    <source>
        <dbReference type="PROSITE" id="PS51192"/>
    </source>
</evidence>
<protein>
    <recommendedName>
        <fullName evidence="9">Protein translocase subunit SecA</fullName>
        <ecNumber evidence="9">7.4.2.8</ecNumber>
    </recommendedName>
</protein>
<dbReference type="GO" id="GO:0006605">
    <property type="term" value="P:protein targeting"/>
    <property type="evidence" value="ECO:0007669"/>
    <property type="project" value="UniProtKB-UniRule"/>
</dbReference>
<dbReference type="Gene3D" id="3.40.50.300">
    <property type="entry name" value="P-loop containing nucleotide triphosphate hydrolases"/>
    <property type="match status" value="3"/>
</dbReference>
<gene>
    <name evidence="9" type="primary">secA</name>
</gene>
<comment type="function">
    <text evidence="9">Part of the Sec protein translocase complex. Interacts with the SecYEG preprotein conducting channel. Has a central role in coupling the hydrolysis of ATP to the transfer of proteins into and across the cell membrane, serving as an ATP-driven molecular motor driving the stepwise translocation of polypeptide chains across the membrane.</text>
</comment>
<evidence type="ECO:0000256" key="1">
    <source>
        <dbReference type="ARBA" id="ARBA00022448"/>
    </source>
</evidence>
<comment type="subcellular location">
    <subcellularLocation>
        <location evidence="9">Cell membrane</location>
        <topology evidence="9">Peripheral membrane protein</topology>
        <orientation evidence="9">Cytoplasmic side</orientation>
    </subcellularLocation>
    <subcellularLocation>
        <location evidence="9">Cytoplasm</location>
    </subcellularLocation>
    <text evidence="9">Distribution is 50-50.</text>
</comment>
<evidence type="ECO:0000256" key="3">
    <source>
        <dbReference type="ARBA" id="ARBA00022741"/>
    </source>
</evidence>
<proteinExistence type="inferred from homology"/>
<evidence type="ECO:0000256" key="6">
    <source>
        <dbReference type="ARBA" id="ARBA00022967"/>
    </source>
</evidence>
<feature type="binding site" evidence="9">
    <location>
        <position position="74"/>
    </location>
    <ligand>
        <name>ATP</name>
        <dbReference type="ChEBI" id="CHEBI:30616"/>
    </ligand>
</feature>
<reference evidence="12" key="1">
    <citation type="submission" date="2012-09" db="EMBL/GenBank/DDBJ databases">
        <title>Metagenomic Characterization of a Microbial Community in Wastewater Detects High Levels of Antibiotic Resistance.</title>
        <authorList>
            <person name="Abrams M."/>
            <person name="Caldwell A."/>
            <person name="Vandaei E."/>
            <person name="Lee W."/>
            <person name="Perrott J."/>
            <person name="Khan S.Y."/>
            <person name="Ta J."/>
            <person name="Romero D."/>
            <person name="Nguyen V."/>
            <person name="Pourmand N."/>
            <person name="Ouverney C.C."/>
        </authorList>
    </citation>
    <scope>NUCLEOTIDE SEQUENCE</scope>
</reference>
<dbReference type="PROSITE" id="PS51192">
    <property type="entry name" value="HELICASE_ATP_BIND_1"/>
    <property type="match status" value="1"/>
</dbReference>
<feature type="domain" description="Helicase ATP-binding" evidence="10">
    <location>
        <begin position="76"/>
        <end position="236"/>
    </location>
</feature>
<dbReference type="GO" id="GO:0031522">
    <property type="term" value="C:cell envelope Sec protein transport complex"/>
    <property type="evidence" value="ECO:0007669"/>
    <property type="project" value="TreeGrafter"/>
</dbReference>
<dbReference type="PROSITE" id="PS51196">
    <property type="entry name" value="SECA_MOTOR_DEAD"/>
    <property type="match status" value="1"/>
</dbReference>
<dbReference type="EMBL" id="JX649896">
    <property type="protein sequence ID" value="AGC72239.1"/>
    <property type="molecule type" value="Genomic_DNA"/>
</dbReference>
<keyword evidence="4 9" id="KW-0067">ATP-binding</keyword>
<evidence type="ECO:0000256" key="8">
    <source>
        <dbReference type="ARBA" id="ARBA00023136"/>
    </source>
</evidence>
<dbReference type="GO" id="GO:0017038">
    <property type="term" value="P:protein import"/>
    <property type="evidence" value="ECO:0007669"/>
    <property type="project" value="InterPro"/>
</dbReference>
<dbReference type="InterPro" id="IPR011115">
    <property type="entry name" value="SecA_DEAD"/>
</dbReference>
<evidence type="ECO:0000256" key="9">
    <source>
        <dbReference type="HAMAP-Rule" id="MF_01382"/>
    </source>
</evidence>
<dbReference type="Gene3D" id="3.90.1440.10">
    <property type="entry name" value="SecA, preprotein cross-linking domain"/>
    <property type="match status" value="1"/>
</dbReference>
<dbReference type="InterPro" id="IPR036670">
    <property type="entry name" value="SecA_X-link_sf"/>
</dbReference>
<dbReference type="InterPro" id="IPR044722">
    <property type="entry name" value="SecA_SF2_C"/>
</dbReference>
<sequence length="893" mass="97841">MKLFVSTPRRLRQLGAEAHSDRVAADRLTSLSDAELRTRADLSRSDPAATLRSRMALAVAAVRRGMQLDPHDEQIMAARALMERQLVQVQTGEGKTISGALAAMGHALAGRHVQLVTTNDYLAKRDAEALRLAFSRLGLSVGAVEPDMHAETRRGQYRASVTYASHTQLGFDYLRDCLVHRAADRLLPDPDVAIVDEADAILIDEAGTPFNIARAGTKPGPEIAQIRDVVAELRRGRDYEVEPDGDQAFLTPEGEERLARRLAAVGLATGDDPEGLWASPGLARGVLAALHVGACMHRDQHYLVVDGRLVLLDEATGRPQPHRRLQHGIHTALESKEHLPLSPDNLCVASVSCPGLFRRYAHLAGMTGTAAEADDEVAQLYRLEVCRIPPHRPNQRVDDPDAIFGDDRERRRALCADVVVLHQREVPVLVGVPSEDVARAVFEDLLALGVEARVLSAKDPAGEAHTIADAGRLGAVTVATPLAGRGVDVRLGGALGGEAERARVVELGGLVVLGYARRASRRLDDQLRGRAGRQGEPGRSRFYVALNDTELRGVDDDRALARVASAHPTEGRSLERARELVNDLQARASRRAAGRRMSVGGLDLAFDEFAGRVQQLRHSVLAGAPLGAIEREHTKSTGGSSHTREWATVDTTVWLGAVESLTEAAFRTARERNATDGGLRPVLMARHLEEVFGVYVDPRSMEADAPDLVPGVQRRIVEGLEAQRERALICIGQAVDHAVLRSSVLGEDALARAGVALTGMPFAPAAERHECMRVARASAHQRFHMRFVRYPRRWLRFFRLAFIHHLDATWRHAIEHADTLRSNALLSGGTDQRGMARLRIALHELSTEVRQRVDEQVTTDLLTLPRGALEQLPQWERGPLDATREHPPWRATR</sequence>
<keyword evidence="9" id="KW-0963">Cytoplasm</keyword>
<dbReference type="EC" id="7.4.2.8" evidence="9"/>
<dbReference type="Pfam" id="PF21090">
    <property type="entry name" value="P-loop_SecA"/>
    <property type="match status" value="1"/>
</dbReference>
<evidence type="ECO:0000256" key="5">
    <source>
        <dbReference type="ARBA" id="ARBA00022927"/>
    </source>
</evidence>
<dbReference type="PRINTS" id="PR00906">
    <property type="entry name" value="SECA"/>
</dbReference>
<evidence type="ECO:0000256" key="7">
    <source>
        <dbReference type="ARBA" id="ARBA00023010"/>
    </source>
</evidence>
<keyword evidence="5 9" id="KW-0653">Protein transport</keyword>
<dbReference type="GO" id="GO:0005524">
    <property type="term" value="F:ATP binding"/>
    <property type="evidence" value="ECO:0007669"/>
    <property type="project" value="UniProtKB-UniRule"/>
</dbReference>
<dbReference type="InterPro" id="IPR014001">
    <property type="entry name" value="Helicase_ATP-bd"/>
</dbReference>
<dbReference type="SUPFAM" id="SSF52540">
    <property type="entry name" value="P-loop containing nucleoside triphosphate hydrolases"/>
    <property type="match status" value="2"/>
</dbReference>